<proteinExistence type="predicted"/>
<dbReference type="AlphaFoldDB" id="A0AAU9D5K4"/>
<reference evidence="2 3" key="1">
    <citation type="submission" date="2021-12" db="EMBL/GenBank/DDBJ databases">
        <title>Genome sequencing of bacteria with rrn-lacking chromosome and rrn-plasmid.</title>
        <authorList>
            <person name="Anda M."/>
            <person name="Iwasaki W."/>
        </authorList>
    </citation>
    <scope>NUCLEOTIDE SEQUENCE [LARGE SCALE GENOMIC DNA]</scope>
    <source>
        <strain evidence="2 3">DSM 100852</strain>
        <plasmid evidence="2 3">pFA5</plasmid>
    </source>
</reference>
<feature type="domain" description="FAS1" evidence="1">
    <location>
        <begin position="39"/>
        <end position="165"/>
    </location>
</feature>
<dbReference type="RefSeq" id="WP_338395798.1">
    <property type="nucleotide sequence ID" value="NZ_AP025319.1"/>
</dbReference>
<keyword evidence="2" id="KW-0614">Plasmid</keyword>
<dbReference type="EMBL" id="AP025319">
    <property type="protein sequence ID" value="BDD12652.1"/>
    <property type="molecule type" value="Genomic_DNA"/>
</dbReference>
<dbReference type="Pfam" id="PF02469">
    <property type="entry name" value="Fasciclin"/>
    <property type="match status" value="1"/>
</dbReference>
<evidence type="ECO:0000313" key="2">
    <source>
        <dbReference type="EMBL" id="BDD12652.1"/>
    </source>
</evidence>
<dbReference type="KEGG" id="fax:FUAX_50840"/>
<gene>
    <name evidence="2" type="ORF">FUAX_50840</name>
</gene>
<dbReference type="InterPro" id="IPR000782">
    <property type="entry name" value="FAS1_domain"/>
</dbReference>
<dbReference type="PROSITE" id="PS51257">
    <property type="entry name" value="PROKAR_LIPOPROTEIN"/>
    <property type="match status" value="1"/>
</dbReference>
<evidence type="ECO:0000313" key="3">
    <source>
        <dbReference type="Proteomes" id="UP001348817"/>
    </source>
</evidence>
<evidence type="ECO:0000259" key="1">
    <source>
        <dbReference type="PROSITE" id="PS50213"/>
    </source>
</evidence>
<dbReference type="SUPFAM" id="SSF82153">
    <property type="entry name" value="FAS1 domain"/>
    <property type="match status" value="1"/>
</dbReference>
<dbReference type="Proteomes" id="UP001348817">
    <property type="component" value="Plasmid pFA5"/>
</dbReference>
<organism evidence="2 3">
    <name type="scientific">Fulvitalea axinellae</name>
    <dbReference type="NCBI Taxonomy" id="1182444"/>
    <lineage>
        <taxon>Bacteria</taxon>
        <taxon>Pseudomonadati</taxon>
        <taxon>Bacteroidota</taxon>
        <taxon>Cytophagia</taxon>
        <taxon>Cytophagales</taxon>
        <taxon>Persicobacteraceae</taxon>
        <taxon>Fulvitalea</taxon>
    </lineage>
</organism>
<dbReference type="Gene3D" id="2.30.180.10">
    <property type="entry name" value="FAS1 domain"/>
    <property type="match status" value="1"/>
</dbReference>
<dbReference type="PROSITE" id="PS50213">
    <property type="entry name" value="FAS1"/>
    <property type="match status" value="1"/>
</dbReference>
<sequence>MDIHRFFKKNLLFVALAGMVACSEKDDHFDGASGGQVMDMTVAEYVTSTSGHGAFGDMLKEHGYLDSLAGNRSVTLFLPPDSELSGLGVSGDKAKELVSYHIGNTLFYRAAMEGDKEYYVKTLFNGKNIWARKEGAGMELDRKVSASGDPVICSNGIVYVLDGVLVPDKNIFEGVENLPDSEYGTLKKYMTTDSLIFDRKNSFPLGVDEFGRTVYDSIFVTDYIYRFQVGDILDENRDFTALTLSDAALEATYDRMVKRYYGSADNLPAYFDDPEQKEKIVKQILGTTLVEGKVHSKNLGDTLEATNGRKIILTKEWKDISPDKRSNGYAYDLSSVDYLMSDVMGRTQEIDGSIFGVSSYDFDMENSGELEVNRIYNNASQVAVTFKSLKPFWVEFKAKDVMAGHFRLVISGLRSETTAAKTTLDGKLLDLSYTPTGNWSEDNYENIRFDSFGDRTFRFEVNEKNEDDEYKLAINGFFFIPVRE</sequence>
<accession>A0AAU9D5K4</accession>
<protein>
    <recommendedName>
        <fullName evidence="1">FAS1 domain-containing protein</fullName>
    </recommendedName>
</protein>
<keyword evidence="3" id="KW-1185">Reference proteome</keyword>
<dbReference type="InterPro" id="IPR036378">
    <property type="entry name" value="FAS1_dom_sf"/>
</dbReference>
<geneLocation type="plasmid" evidence="2 3">
    <name>pFA5</name>
</geneLocation>
<name>A0AAU9D5K4_9BACT</name>